<gene>
    <name evidence="2" type="ORF">METZ01_LOCUS336406</name>
</gene>
<dbReference type="EMBL" id="UINC01113744">
    <property type="protein sequence ID" value="SVC83552.1"/>
    <property type="molecule type" value="Genomic_DNA"/>
</dbReference>
<accession>A0A382QFY3</accession>
<feature type="region of interest" description="Disordered" evidence="1">
    <location>
        <begin position="16"/>
        <end position="35"/>
    </location>
</feature>
<dbReference type="AlphaFoldDB" id="A0A382QFY3"/>
<sequence length="35" mass="3677">MVYLIFKILGGKAVPKEGDKLGAGNSISQESIEIA</sequence>
<proteinExistence type="predicted"/>
<feature type="compositionally biased region" description="Polar residues" evidence="1">
    <location>
        <begin position="25"/>
        <end position="35"/>
    </location>
</feature>
<name>A0A382QFY3_9ZZZZ</name>
<protein>
    <submittedName>
        <fullName evidence="2">Uncharacterized protein</fullName>
    </submittedName>
</protein>
<organism evidence="2">
    <name type="scientific">marine metagenome</name>
    <dbReference type="NCBI Taxonomy" id="408172"/>
    <lineage>
        <taxon>unclassified sequences</taxon>
        <taxon>metagenomes</taxon>
        <taxon>ecological metagenomes</taxon>
    </lineage>
</organism>
<evidence type="ECO:0000256" key="1">
    <source>
        <dbReference type="SAM" id="MobiDB-lite"/>
    </source>
</evidence>
<reference evidence="2" key="1">
    <citation type="submission" date="2018-05" db="EMBL/GenBank/DDBJ databases">
        <authorList>
            <person name="Lanie J.A."/>
            <person name="Ng W.-L."/>
            <person name="Kazmierczak K.M."/>
            <person name="Andrzejewski T.M."/>
            <person name="Davidsen T.M."/>
            <person name="Wayne K.J."/>
            <person name="Tettelin H."/>
            <person name="Glass J.I."/>
            <person name="Rusch D."/>
            <person name="Podicherti R."/>
            <person name="Tsui H.-C.T."/>
            <person name="Winkler M.E."/>
        </authorList>
    </citation>
    <scope>NUCLEOTIDE SEQUENCE</scope>
</reference>
<evidence type="ECO:0000313" key="2">
    <source>
        <dbReference type="EMBL" id="SVC83552.1"/>
    </source>
</evidence>